<name>A0AAE0K147_9PEZI</name>
<evidence type="ECO:0000259" key="1">
    <source>
        <dbReference type="Pfam" id="PF22939"/>
    </source>
</evidence>
<dbReference type="Proteomes" id="UP001285441">
    <property type="component" value="Unassembled WGS sequence"/>
</dbReference>
<dbReference type="InterPro" id="IPR054471">
    <property type="entry name" value="GPIID_WHD"/>
</dbReference>
<comment type="caution">
    <text evidence="2">The sequence shown here is derived from an EMBL/GenBank/DDBJ whole genome shotgun (WGS) entry which is preliminary data.</text>
</comment>
<dbReference type="PANTHER" id="PTHR10039:SF15">
    <property type="entry name" value="NACHT DOMAIN-CONTAINING PROTEIN"/>
    <property type="match status" value="1"/>
</dbReference>
<accession>A0AAE0K147</accession>
<dbReference type="AlphaFoldDB" id="A0AAE0K147"/>
<reference evidence="2" key="2">
    <citation type="submission" date="2023-06" db="EMBL/GenBank/DDBJ databases">
        <authorList>
            <consortium name="Lawrence Berkeley National Laboratory"/>
            <person name="Haridas S."/>
            <person name="Hensen N."/>
            <person name="Bonometti L."/>
            <person name="Westerberg I."/>
            <person name="Brannstrom I.O."/>
            <person name="Guillou S."/>
            <person name="Cros-Aarteil S."/>
            <person name="Calhoun S."/>
            <person name="Kuo A."/>
            <person name="Mondo S."/>
            <person name="Pangilinan J."/>
            <person name="Riley R."/>
            <person name="LaButti K."/>
            <person name="Andreopoulos B."/>
            <person name="Lipzen A."/>
            <person name="Chen C."/>
            <person name="Yanf M."/>
            <person name="Daum C."/>
            <person name="Ng V."/>
            <person name="Clum A."/>
            <person name="Steindorff A."/>
            <person name="Ohm R."/>
            <person name="Martin F."/>
            <person name="Silar P."/>
            <person name="Natvig D."/>
            <person name="Lalanne C."/>
            <person name="Gautier V."/>
            <person name="Ament-velasquez S.L."/>
            <person name="Kruys A."/>
            <person name="Hutchinson M.I."/>
            <person name="Powell A.J."/>
            <person name="Barry K."/>
            <person name="Miller A.N."/>
            <person name="Grigoriev I.V."/>
            <person name="Debuchy R."/>
            <person name="Gladieux P."/>
            <person name="Thoren M.H."/>
            <person name="Johannesson H."/>
        </authorList>
    </citation>
    <scope>NUCLEOTIDE SEQUENCE</scope>
    <source>
        <strain evidence="2">CBS 232.78</strain>
    </source>
</reference>
<keyword evidence="3" id="KW-1185">Reference proteome</keyword>
<dbReference type="EMBL" id="JAULSW010000010">
    <property type="protein sequence ID" value="KAK3368094.1"/>
    <property type="molecule type" value="Genomic_DNA"/>
</dbReference>
<dbReference type="Pfam" id="PF22939">
    <property type="entry name" value="WHD_GPIID"/>
    <property type="match status" value="1"/>
</dbReference>
<evidence type="ECO:0000313" key="3">
    <source>
        <dbReference type="Proteomes" id="UP001285441"/>
    </source>
</evidence>
<sequence length="179" mass="20170">MLEEHDGALDVTRALSYIFCAERPLRVNELLHALAIADRDDTELDRNGISEIADIVNSSNGLIGAENGCVRLVHVTLGEYLAREENRDKLVPQPDAMMARTCLTYLSFDEFKSGSCDDGDSLDQRLDAYPFLDYASRHWGYHVRKHQDDEKTIHLLRGPLQDSGKLDSAIQLQFGLAHR</sequence>
<organism evidence="2 3">
    <name type="scientific">Podospora didyma</name>
    <dbReference type="NCBI Taxonomy" id="330526"/>
    <lineage>
        <taxon>Eukaryota</taxon>
        <taxon>Fungi</taxon>
        <taxon>Dikarya</taxon>
        <taxon>Ascomycota</taxon>
        <taxon>Pezizomycotina</taxon>
        <taxon>Sordariomycetes</taxon>
        <taxon>Sordariomycetidae</taxon>
        <taxon>Sordariales</taxon>
        <taxon>Podosporaceae</taxon>
        <taxon>Podospora</taxon>
    </lineage>
</organism>
<reference evidence="2" key="1">
    <citation type="journal article" date="2023" name="Mol. Phylogenet. Evol.">
        <title>Genome-scale phylogeny and comparative genomics of the fungal order Sordariales.</title>
        <authorList>
            <person name="Hensen N."/>
            <person name="Bonometti L."/>
            <person name="Westerberg I."/>
            <person name="Brannstrom I.O."/>
            <person name="Guillou S."/>
            <person name="Cros-Aarteil S."/>
            <person name="Calhoun S."/>
            <person name="Haridas S."/>
            <person name="Kuo A."/>
            <person name="Mondo S."/>
            <person name="Pangilinan J."/>
            <person name="Riley R."/>
            <person name="LaButti K."/>
            <person name="Andreopoulos B."/>
            <person name="Lipzen A."/>
            <person name="Chen C."/>
            <person name="Yan M."/>
            <person name="Daum C."/>
            <person name="Ng V."/>
            <person name="Clum A."/>
            <person name="Steindorff A."/>
            <person name="Ohm R.A."/>
            <person name="Martin F."/>
            <person name="Silar P."/>
            <person name="Natvig D.O."/>
            <person name="Lalanne C."/>
            <person name="Gautier V."/>
            <person name="Ament-Velasquez S.L."/>
            <person name="Kruys A."/>
            <person name="Hutchinson M.I."/>
            <person name="Powell A.J."/>
            <person name="Barry K."/>
            <person name="Miller A.N."/>
            <person name="Grigoriev I.V."/>
            <person name="Debuchy R."/>
            <person name="Gladieux P."/>
            <person name="Hiltunen Thoren M."/>
            <person name="Johannesson H."/>
        </authorList>
    </citation>
    <scope>NUCLEOTIDE SEQUENCE</scope>
    <source>
        <strain evidence="2">CBS 232.78</strain>
    </source>
</reference>
<protein>
    <recommendedName>
        <fullName evidence="1">GPI inositol-deacylase winged helix domain-containing protein</fullName>
    </recommendedName>
</protein>
<gene>
    <name evidence="2" type="ORF">B0H63DRAFT_528480</name>
</gene>
<proteinExistence type="predicted"/>
<feature type="domain" description="GPI inositol-deacylase winged helix" evidence="1">
    <location>
        <begin position="8"/>
        <end position="85"/>
    </location>
</feature>
<evidence type="ECO:0000313" key="2">
    <source>
        <dbReference type="EMBL" id="KAK3368094.1"/>
    </source>
</evidence>
<dbReference type="PANTHER" id="PTHR10039">
    <property type="entry name" value="AMELOGENIN"/>
    <property type="match status" value="1"/>
</dbReference>